<sequence>MPDAAPASPPLPSPTAPRPWDLFCRVIDNFGDIGVCWRLAADLADRGQPVRLWVDDPGALAWMAPGGHPGVRVGRWDAHTCWPAPGAVVVEAFGCDPPTEFVAAMDRQRAQGHPPVWINLEYLSAEDYVERSHRLPSPQWRPPAQGLVKWFFYPGFTPATGGLLREPGLLSRLAAAPPPWQQAGATPRPGETVVSLFCYPHAPLAELPTLLGLQSQPVLLLLTPGAATRAWPQAWPDGPPPGWRVHPLPWLTQPDFDRLLAACDLNLVRGEDSFVRAQWAGRPMLWHIYAQDDGAHAAKLDAFLDLLTRDAPPALADAVRHLHHRWNGMPTGGVWAPPALQDWQTLARSWRSRLALQDDLTSQLLRFVTQSG</sequence>
<keyword evidence="8" id="KW-0251">Elongation factor</keyword>
<evidence type="ECO:0000256" key="1">
    <source>
        <dbReference type="ARBA" id="ARBA00022676"/>
    </source>
</evidence>
<dbReference type="Proteomes" id="UP000484255">
    <property type="component" value="Unassembled WGS sequence"/>
</dbReference>
<dbReference type="RefSeq" id="WP_163455635.1">
    <property type="nucleotide sequence ID" value="NZ_JAAGOH010000001.1"/>
</dbReference>
<evidence type="ECO:0000313" key="9">
    <source>
        <dbReference type="Proteomes" id="UP000484255"/>
    </source>
</evidence>
<dbReference type="InterPro" id="IPR016633">
    <property type="entry name" value="EarP"/>
</dbReference>
<evidence type="ECO:0000256" key="3">
    <source>
        <dbReference type="ARBA" id="ARBA00024303"/>
    </source>
</evidence>
<accession>A0A7C9THM2</accession>
<evidence type="ECO:0000256" key="6">
    <source>
        <dbReference type="ARBA" id="ARBA00030025"/>
    </source>
</evidence>
<gene>
    <name evidence="8" type="primary">earP</name>
    <name evidence="8" type="ORF">G3A44_01095</name>
</gene>
<comment type="caution">
    <text evidence="8">The sequence shown here is derived from an EMBL/GenBank/DDBJ whole genome shotgun (WGS) entry which is preliminary data.</text>
</comment>
<keyword evidence="1" id="KW-0328">Glycosyltransferase</keyword>
<dbReference type="AlphaFoldDB" id="A0A7C9THM2"/>
<evidence type="ECO:0000256" key="2">
    <source>
        <dbReference type="ARBA" id="ARBA00022679"/>
    </source>
</evidence>
<comment type="similarity">
    <text evidence="4">Belongs to the glycosyltransferase 104 family.</text>
</comment>
<keyword evidence="8" id="KW-0648">Protein biosynthesis</keyword>
<evidence type="ECO:0000313" key="8">
    <source>
        <dbReference type="EMBL" id="NDY89784.1"/>
    </source>
</evidence>
<keyword evidence="2 8" id="KW-0808">Transferase</keyword>
<dbReference type="PIRSF" id="PIRSF015557">
    <property type="entry name" value="UCP015557"/>
    <property type="match status" value="1"/>
</dbReference>
<name>A0A7C9THM2_9BURK</name>
<reference evidence="8 9" key="1">
    <citation type="submission" date="2020-02" db="EMBL/GenBank/DDBJ databases">
        <title>Ideonella bacterium strain TBM-1.</title>
        <authorList>
            <person name="Chen W.-M."/>
        </authorList>
    </citation>
    <scope>NUCLEOTIDE SEQUENCE [LARGE SCALE GENOMIC DNA]</scope>
    <source>
        <strain evidence="8 9">TBM-1</strain>
    </source>
</reference>
<comment type="function">
    <text evidence="3">Protein-arginine rhamnosyltransferase that catalyzes the transfer of a single rhamnose to elongation factor P (EF-P) on 'Lys-32', a modification required for EF-P-dependent rescue of polyproline stalled ribosomes.</text>
</comment>
<keyword evidence="9" id="KW-1185">Reference proteome</keyword>
<evidence type="ECO:0000256" key="4">
    <source>
        <dbReference type="ARBA" id="ARBA00024346"/>
    </source>
</evidence>
<evidence type="ECO:0000256" key="7">
    <source>
        <dbReference type="ARBA" id="ARBA00048472"/>
    </source>
</evidence>
<dbReference type="Pfam" id="PF10093">
    <property type="entry name" value="EarP"/>
    <property type="match status" value="1"/>
</dbReference>
<organism evidence="8 9">
    <name type="scientific">Ideonella livida</name>
    <dbReference type="NCBI Taxonomy" id="2707176"/>
    <lineage>
        <taxon>Bacteria</taxon>
        <taxon>Pseudomonadati</taxon>
        <taxon>Pseudomonadota</taxon>
        <taxon>Betaproteobacteria</taxon>
        <taxon>Burkholderiales</taxon>
        <taxon>Sphaerotilaceae</taxon>
        <taxon>Ideonella</taxon>
    </lineage>
</organism>
<evidence type="ECO:0000256" key="5">
    <source>
        <dbReference type="ARBA" id="ARBA00024416"/>
    </source>
</evidence>
<dbReference type="GO" id="GO:0003746">
    <property type="term" value="F:translation elongation factor activity"/>
    <property type="evidence" value="ECO:0007669"/>
    <property type="project" value="UniProtKB-KW"/>
</dbReference>
<dbReference type="NCBIfam" id="TIGR03837">
    <property type="entry name" value="efp_Arg_rhamno"/>
    <property type="match status" value="1"/>
</dbReference>
<comment type="catalytic activity">
    <reaction evidence="7">
        <text>dTDP-beta-L-rhamnose + L-arginyl-[protein] = N(omega)-(alpha-L-rhamnosyl)-L-arginyl-[protein] + dTDP + H(+)</text>
        <dbReference type="Rhea" id="RHEA:66692"/>
        <dbReference type="Rhea" id="RHEA-COMP:10532"/>
        <dbReference type="Rhea" id="RHEA-COMP:17096"/>
        <dbReference type="ChEBI" id="CHEBI:15378"/>
        <dbReference type="ChEBI" id="CHEBI:29965"/>
        <dbReference type="ChEBI" id="CHEBI:57510"/>
        <dbReference type="ChEBI" id="CHEBI:58369"/>
        <dbReference type="ChEBI" id="CHEBI:167445"/>
    </reaction>
    <physiologicalReaction direction="left-to-right" evidence="7">
        <dbReference type="Rhea" id="RHEA:66693"/>
    </physiologicalReaction>
</comment>
<proteinExistence type="inferred from homology"/>
<dbReference type="EMBL" id="JAAGOH010000001">
    <property type="protein sequence ID" value="NDY89784.1"/>
    <property type="molecule type" value="Genomic_DNA"/>
</dbReference>
<dbReference type="GO" id="GO:0106361">
    <property type="term" value="F:protein-arginine rhamnosyltransferase activity"/>
    <property type="evidence" value="ECO:0007669"/>
    <property type="project" value="InterPro"/>
</dbReference>
<protein>
    <recommendedName>
        <fullName evidence="5">Protein-arginine rhamnosyltransferase</fullName>
    </recommendedName>
    <alternativeName>
        <fullName evidence="6">EF-P arginine rhamnosyltransferase</fullName>
    </alternativeName>
</protein>